<dbReference type="EMBL" id="BNCQ01000012">
    <property type="protein sequence ID" value="GIM02657.1"/>
    <property type="molecule type" value="Genomic_DNA"/>
</dbReference>
<dbReference type="InterPro" id="IPR053022">
    <property type="entry name" value="Chloroplast_translocon_comp"/>
</dbReference>
<dbReference type="PANTHER" id="PTHR34457:SF3">
    <property type="entry name" value="PROTEIN TIC236, CHLOROPLASTIC"/>
    <property type="match status" value="1"/>
</dbReference>
<evidence type="ECO:0000256" key="1">
    <source>
        <dbReference type="SAM" id="MobiDB-lite"/>
    </source>
</evidence>
<feature type="compositionally biased region" description="Gly residues" evidence="1">
    <location>
        <begin position="321"/>
        <end position="335"/>
    </location>
</feature>
<comment type="caution">
    <text evidence="2">The sequence shown here is derived from an EMBL/GenBank/DDBJ whole genome shotgun (WGS) entry which is preliminary data.</text>
</comment>
<evidence type="ECO:0000313" key="3">
    <source>
        <dbReference type="Proteomes" id="UP000722791"/>
    </source>
</evidence>
<dbReference type="AlphaFoldDB" id="A0A8J4LM66"/>
<evidence type="ECO:0000313" key="2">
    <source>
        <dbReference type="EMBL" id="GIM02657.1"/>
    </source>
</evidence>
<feature type="compositionally biased region" description="Low complexity" evidence="1">
    <location>
        <begin position="580"/>
        <end position="602"/>
    </location>
</feature>
<feature type="compositionally biased region" description="Basic and acidic residues" evidence="1">
    <location>
        <begin position="679"/>
        <end position="695"/>
    </location>
</feature>
<feature type="region of interest" description="Disordered" evidence="1">
    <location>
        <begin position="408"/>
        <end position="453"/>
    </location>
</feature>
<proteinExistence type="predicted"/>
<feature type="compositionally biased region" description="Low complexity" evidence="1">
    <location>
        <begin position="415"/>
        <end position="440"/>
    </location>
</feature>
<feature type="region of interest" description="Disordered" evidence="1">
    <location>
        <begin position="568"/>
        <end position="744"/>
    </location>
</feature>
<feature type="compositionally biased region" description="Polar residues" evidence="1">
    <location>
        <begin position="90"/>
        <end position="100"/>
    </location>
</feature>
<name>A0A8J4LM66_9CHLO</name>
<protein>
    <submittedName>
        <fullName evidence="2">Uncharacterized protein</fullName>
    </submittedName>
</protein>
<feature type="compositionally biased region" description="Basic and acidic residues" evidence="1">
    <location>
        <begin position="654"/>
        <end position="667"/>
    </location>
</feature>
<feature type="compositionally biased region" description="Gly residues" evidence="1">
    <location>
        <begin position="568"/>
        <end position="579"/>
    </location>
</feature>
<feature type="compositionally biased region" description="Low complexity" evidence="1">
    <location>
        <begin position="632"/>
        <end position="643"/>
    </location>
</feature>
<feature type="compositionally biased region" description="Pro residues" evidence="1">
    <location>
        <begin position="614"/>
        <end position="631"/>
    </location>
</feature>
<dbReference type="Proteomes" id="UP000722791">
    <property type="component" value="Unassembled WGS sequence"/>
</dbReference>
<feature type="compositionally biased region" description="Low complexity" evidence="1">
    <location>
        <begin position="119"/>
        <end position="138"/>
    </location>
</feature>
<feature type="non-terminal residue" evidence="2">
    <location>
        <position position="744"/>
    </location>
</feature>
<organism evidence="2 3">
    <name type="scientific">Volvox reticuliferus</name>
    <dbReference type="NCBI Taxonomy" id="1737510"/>
    <lineage>
        <taxon>Eukaryota</taxon>
        <taxon>Viridiplantae</taxon>
        <taxon>Chlorophyta</taxon>
        <taxon>core chlorophytes</taxon>
        <taxon>Chlorophyceae</taxon>
        <taxon>CS clade</taxon>
        <taxon>Chlamydomonadales</taxon>
        <taxon>Volvocaceae</taxon>
        <taxon>Volvox</taxon>
    </lineage>
</organism>
<feature type="compositionally biased region" description="Basic and acidic residues" evidence="1">
    <location>
        <begin position="603"/>
        <end position="613"/>
    </location>
</feature>
<feature type="region of interest" description="Disordered" evidence="1">
    <location>
        <begin position="531"/>
        <end position="555"/>
    </location>
</feature>
<accession>A0A8J4LM66</accession>
<reference evidence="2" key="1">
    <citation type="journal article" date="2021" name="Proc. Natl. Acad. Sci. U.S.A.">
        <title>Three genomes in the algal genus Volvox reveal the fate of a haploid sex-determining region after a transition to homothallism.</title>
        <authorList>
            <person name="Yamamoto K."/>
            <person name="Hamaji T."/>
            <person name="Kawai-Toyooka H."/>
            <person name="Matsuzaki R."/>
            <person name="Takahashi F."/>
            <person name="Nishimura Y."/>
            <person name="Kawachi M."/>
            <person name="Noguchi H."/>
            <person name="Minakuchi Y."/>
            <person name="Umen J.G."/>
            <person name="Toyoda A."/>
            <person name="Nozaki H."/>
        </authorList>
    </citation>
    <scope>NUCLEOTIDE SEQUENCE</scope>
    <source>
        <strain evidence="2">NIES-3785</strain>
    </source>
</reference>
<gene>
    <name evidence="2" type="ORF">Vretimale_7444</name>
</gene>
<feature type="compositionally biased region" description="Polar residues" evidence="1">
    <location>
        <begin position="717"/>
        <end position="729"/>
    </location>
</feature>
<dbReference type="PANTHER" id="PTHR34457">
    <property type="entry name" value="EMBRYO DEFECTIVE 2410"/>
    <property type="match status" value="1"/>
</dbReference>
<feature type="region of interest" description="Disordered" evidence="1">
    <location>
        <begin position="90"/>
        <end position="142"/>
    </location>
</feature>
<feature type="non-terminal residue" evidence="2">
    <location>
        <position position="1"/>
    </location>
</feature>
<feature type="region of interest" description="Disordered" evidence="1">
    <location>
        <begin position="314"/>
        <end position="350"/>
    </location>
</feature>
<sequence>VEAAEAVAGSETGEEVGSSDCRWRLQINVPSAQLSDLLPAVQLATSASRPGTDYGAAKARFLEAIQSGAASAVSPPDVRLQVDLFSHLPSSETAVSNGPTGRSARPWRTRGSVGTAAVTSLPSAGTSSATSPPIAAGTAGTGGGLGTTSLAVGGGRAGGGGGGSGGGGGGSGAVPALSELSGHWSGNIQLYGGLSGPSTVDFSLAGRDWRWGPSYRLDRLVAVGSADGTEGVALEELTVDAGPARLRASGSLLCPRQEAHLELYDFPLDAFAPITNTAWPALERAAAAAKARGAAQASPLAALGKRLDATLQNLGLKPPGADGGGGDASGGGGGAESLLGPRPPGAGPVGPLSGRLFVDGSLAGSVSRPQASILMRVEDGAIGGALLGRAQALLEVDPQQRLHVDVDVAPRSPKGATAAATTTSGVNAASGADSTPQQQQGHGPMGHSPIGNSETGGYVRLVGTAKLPTAVSGEAEKGKVQGFGAAVASGTVSEFRRRRAPIQVRARTKRPGKVTNNGPKLPLEVAVAVADQGDGDGGGRNGVAAASTEAGSSRDGVNEMAMAAEGFGAGAAGTGGDGAAGSPSSEIGGDADASGSGSSSSEGPDRPLGERDGVPPPPLPRPATPSSPSSPSPAGAAAAAAAAADEEAIVAALRGRESSHPAPDQDRPQQGQLSDLDEDRVPEQERDPGQHKMDVESPAATVLNSAASPESPVPMVTETTEITDGSSGASDGRELSEEPEDEDA</sequence>